<keyword evidence="2" id="KW-1185">Reference proteome</keyword>
<comment type="caution">
    <text evidence="1">The sequence shown here is derived from an EMBL/GenBank/DDBJ whole genome shotgun (WGS) entry which is preliminary data.</text>
</comment>
<dbReference type="AlphaFoldDB" id="A0A1R1YRF1"/>
<protein>
    <recommendedName>
        <fullName evidence="3">Retrotransposon gag domain-containing protein</fullName>
    </recommendedName>
</protein>
<dbReference type="OrthoDB" id="8006889at2759"/>
<accession>A0A1R1YRF1</accession>
<evidence type="ECO:0000313" key="2">
    <source>
        <dbReference type="Proteomes" id="UP000187429"/>
    </source>
</evidence>
<proteinExistence type="predicted"/>
<sequence length="207" mass="23640">MSTPNLASKPTLGLRALEPQCFSGKEDEDAESEAIEYLDLFLEGKALMWYKCNATTDVKLTELKSRFKVTFSNEEEEYKAWNDLISFSTAKKDSIEITGNLSRLFQRANVTDAKEKLRFLLRSMIPKQKLKVLEAEAKTCESAMLIISKEGKLEREVNSKPHNNQESRSFVKEQDPLEVLIKKFDELSVNLLNKESRVLNPVSEINS</sequence>
<reference evidence="2" key="1">
    <citation type="submission" date="2017-01" db="EMBL/GenBank/DDBJ databases">
        <authorList>
            <person name="Wang Y."/>
            <person name="White M."/>
            <person name="Kvist S."/>
            <person name="Moncalvo J.-M."/>
        </authorList>
    </citation>
    <scope>NUCLEOTIDE SEQUENCE [LARGE SCALE GENOMIC DNA]</scope>
    <source>
        <strain evidence="2">ID-206-W2</strain>
    </source>
</reference>
<gene>
    <name evidence="1" type="ORF">AYI69_g1075</name>
</gene>
<dbReference type="Proteomes" id="UP000187429">
    <property type="component" value="Unassembled WGS sequence"/>
</dbReference>
<organism evidence="1 2">
    <name type="scientific">Smittium culicis</name>
    <dbReference type="NCBI Taxonomy" id="133412"/>
    <lineage>
        <taxon>Eukaryota</taxon>
        <taxon>Fungi</taxon>
        <taxon>Fungi incertae sedis</taxon>
        <taxon>Zoopagomycota</taxon>
        <taxon>Kickxellomycotina</taxon>
        <taxon>Harpellomycetes</taxon>
        <taxon>Harpellales</taxon>
        <taxon>Legeriomycetaceae</taxon>
        <taxon>Smittium</taxon>
    </lineage>
</organism>
<evidence type="ECO:0008006" key="3">
    <source>
        <dbReference type="Google" id="ProtNLM"/>
    </source>
</evidence>
<dbReference type="EMBL" id="LSSM01000288">
    <property type="protein sequence ID" value="OMJ29425.1"/>
    <property type="molecule type" value="Genomic_DNA"/>
</dbReference>
<evidence type="ECO:0000313" key="1">
    <source>
        <dbReference type="EMBL" id="OMJ29425.1"/>
    </source>
</evidence>
<name>A0A1R1YRF1_9FUNG</name>